<dbReference type="RefSeq" id="WP_006628657.1">
    <property type="nucleotide sequence ID" value="NZ_AOJD01000027.1"/>
</dbReference>
<evidence type="ECO:0000313" key="7">
    <source>
        <dbReference type="EMBL" id="ELZ39609.1"/>
    </source>
</evidence>
<evidence type="ECO:0000256" key="3">
    <source>
        <dbReference type="ARBA" id="ARBA00022603"/>
    </source>
</evidence>
<proteinExistence type="inferred from homology"/>
<dbReference type="PANTHER" id="PTHR30481:SF4">
    <property type="entry name" value="SITE-SPECIFIC DNA-METHYLTRANSFERASE (ADENINE-SPECIFIC)"/>
    <property type="match status" value="1"/>
</dbReference>
<reference evidence="7 8" key="1">
    <citation type="journal article" date="2014" name="PLoS Genet.">
        <title>Phylogenetically driven sequencing of extremely halophilic archaea reveals strategies for static and dynamic osmo-response.</title>
        <authorList>
            <person name="Becker E.A."/>
            <person name="Seitzer P.M."/>
            <person name="Tritt A."/>
            <person name="Larsen D."/>
            <person name="Krusor M."/>
            <person name="Yao A.I."/>
            <person name="Wu D."/>
            <person name="Madern D."/>
            <person name="Eisen J.A."/>
            <person name="Darling A.E."/>
            <person name="Facciotti M.T."/>
        </authorList>
    </citation>
    <scope>NUCLEOTIDE SEQUENCE [LARGE SCALE GENOMIC DNA]</scope>
    <source>
        <strain evidence="7 8">DSM 14210</strain>
    </source>
</reference>
<keyword evidence="5" id="KW-0949">S-adenosyl-L-methionine</keyword>
<keyword evidence="3 7" id="KW-0489">Methyltransferase</keyword>
<dbReference type="GO" id="GO:0009007">
    <property type="term" value="F:site-specific DNA-methyltransferase (adenine-specific) activity"/>
    <property type="evidence" value="ECO:0007669"/>
    <property type="project" value="UniProtKB-EC"/>
</dbReference>
<comment type="similarity">
    <text evidence="1">Belongs to the N(4)/N(6)-methyltransferase family.</text>
</comment>
<dbReference type="Gene3D" id="3.40.50.150">
    <property type="entry name" value="Vaccinia Virus protein VP39"/>
    <property type="match status" value="1"/>
</dbReference>
<name>M0DZU0_9EURY</name>
<dbReference type="EC" id="2.1.1.72" evidence="2"/>
<dbReference type="GO" id="GO:1904047">
    <property type="term" value="F:S-adenosyl-L-methionine binding"/>
    <property type="evidence" value="ECO:0007669"/>
    <property type="project" value="TreeGrafter"/>
</dbReference>
<evidence type="ECO:0000256" key="1">
    <source>
        <dbReference type="ARBA" id="ARBA00006594"/>
    </source>
</evidence>
<dbReference type="GO" id="GO:0032259">
    <property type="term" value="P:methylation"/>
    <property type="evidence" value="ECO:0007669"/>
    <property type="project" value="UniProtKB-KW"/>
</dbReference>
<evidence type="ECO:0000256" key="5">
    <source>
        <dbReference type="ARBA" id="ARBA00022691"/>
    </source>
</evidence>
<dbReference type="PATRIC" id="fig|1227485.3.peg.921"/>
<dbReference type="InterPro" id="IPR023095">
    <property type="entry name" value="Ade_MeTrfase_dom_2"/>
</dbReference>
<dbReference type="EMBL" id="AOJD01000027">
    <property type="protein sequence ID" value="ELZ39609.1"/>
    <property type="molecule type" value="Genomic_DNA"/>
</dbReference>
<organism evidence="7 8">
    <name type="scientific">Halorubrum tebenquichense DSM 14210</name>
    <dbReference type="NCBI Taxonomy" id="1227485"/>
    <lineage>
        <taxon>Archaea</taxon>
        <taxon>Methanobacteriati</taxon>
        <taxon>Methanobacteriota</taxon>
        <taxon>Stenosarchaea group</taxon>
        <taxon>Halobacteria</taxon>
        <taxon>Halobacteriales</taxon>
        <taxon>Haloferacaceae</taxon>
        <taxon>Halorubrum</taxon>
    </lineage>
</organism>
<evidence type="ECO:0000256" key="4">
    <source>
        <dbReference type="ARBA" id="ARBA00022679"/>
    </source>
</evidence>
<keyword evidence="8" id="KW-1185">Reference proteome</keyword>
<evidence type="ECO:0000256" key="2">
    <source>
        <dbReference type="ARBA" id="ARBA00011900"/>
    </source>
</evidence>
<dbReference type="SUPFAM" id="SSF53335">
    <property type="entry name" value="S-adenosyl-L-methionine-dependent methyltransferases"/>
    <property type="match status" value="1"/>
</dbReference>
<gene>
    <name evidence="7" type="ORF">C472_04823</name>
</gene>
<dbReference type="InterPro" id="IPR012327">
    <property type="entry name" value="MeTrfase_D12"/>
</dbReference>
<dbReference type="GO" id="GO:0006298">
    <property type="term" value="P:mismatch repair"/>
    <property type="evidence" value="ECO:0007669"/>
    <property type="project" value="TreeGrafter"/>
</dbReference>
<protein>
    <recommendedName>
        <fullName evidence="2">site-specific DNA-methyltransferase (adenine-specific)</fullName>
        <ecNumber evidence="2">2.1.1.72</ecNumber>
    </recommendedName>
</protein>
<dbReference type="Proteomes" id="UP000011523">
    <property type="component" value="Unassembled WGS sequence"/>
</dbReference>
<sequence length="263" mass="30048">MADAVFPYPGGKSRFAWWILDHVPEHTCLVEVFGGAAGVLANKDPDASTVEVYNDRDGDLVQFFEVLRDRCDELVEWLDRTPYSRELHDECAHKFFNGYRPADPIERAGQFFYLRYTQWGGKYDGPAGFGTSKVSGRALSYANKVDRLDEFADRFGDVVVENLDWADVFEKYDSEDTVFYCDPPYVGYEDYYLVNTIDHGALVDGLAELEGDWICSYEDLPEGFEDVYAVDRDEKRFINSGKRGEAKDAKERLVMNFEAKGCN</sequence>
<evidence type="ECO:0000256" key="6">
    <source>
        <dbReference type="ARBA" id="ARBA00047942"/>
    </source>
</evidence>
<comment type="catalytic activity">
    <reaction evidence="6">
        <text>a 2'-deoxyadenosine in DNA + S-adenosyl-L-methionine = an N(6)-methyl-2'-deoxyadenosine in DNA + S-adenosyl-L-homocysteine + H(+)</text>
        <dbReference type="Rhea" id="RHEA:15197"/>
        <dbReference type="Rhea" id="RHEA-COMP:12418"/>
        <dbReference type="Rhea" id="RHEA-COMP:12419"/>
        <dbReference type="ChEBI" id="CHEBI:15378"/>
        <dbReference type="ChEBI" id="CHEBI:57856"/>
        <dbReference type="ChEBI" id="CHEBI:59789"/>
        <dbReference type="ChEBI" id="CHEBI:90615"/>
        <dbReference type="ChEBI" id="CHEBI:90616"/>
        <dbReference type="EC" id="2.1.1.72"/>
    </reaction>
</comment>
<dbReference type="OrthoDB" id="372040at2157"/>
<dbReference type="PANTHER" id="PTHR30481">
    <property type="entry name" value="DNA ADENINE METHYLASE"/>
    <property type="match status" value="1"/>
</dbReference>
<accession>M0DZU0</accession>
<comment type="caution">
    <text evidence="7">The sequence shown here is derived from an EMBL/GenBank/DDBJ whole genome shotgun (WGS) entry which is preliminary data.</text>
</comment>
<dbReference type="Pfam" id="PF02086">
    <property type="entry name" value="MethyltransfD12"/>
    <property type="match status" value="1"/>
</dbReference>
<evidence type="ECO:0000313" key="8">
    <source>
        <dbReference type="Proteomes" id="UP000011523"/>
    </source>
</evidence>
<dbReference type="AlphaFoldDB" id="M0DZU0"/>
<dbReference type="PRINTS" id="PR00505">
    <property type="entry name" value="D12N6MTFRASE"/>
</dbReference>
<dbReference type="GO" id="GO:0009307">
    <property type="term" value="P:DNA restriction-modification system"/>
    <property type="evidence" value="ECO:0007669"/>
    <property type="project" value="InterPro"/>
</dbReference>
<dbReference type="Gene3D" id="1.10.1020.10">
    <property type="entry name" value="Adenine-specific Methyltransferase, Domain 2"/>
    <property type="match status" value="1"/>
</dbReference>
<dbReference type="GO" id="GO:0043565">
    <property type="term" value="F:sequence-specific DNA binding"/>
    <property type="evidence" value="ECO:0007669"/>
    <property type="project" value="TreeGrafter"/>
</dbReference>
<dbReference type="InterPro" id="IPR029063">
    <property type="entry name" value="SAM-dependent_MTases_sf"/>
</dbReference>
<keyword evidence="4 7" id="KW-0808">Transferase</keyword>